<dbReference type="OrthoDB" id="8240316at2"/>
<name>A0A103DVR8_9BURK</name>
<organism evidence="1 2">
    <name type="scientific">Burkholderia singularis</name>
    <dbReference type="NCBI Taxonomy" id="1503053"/>
    <lineage>
        <taxon>Bacteria</taxon>
        <taxon>Pseudomonadati</taxon>
        <taxon>Pseudomonadota</taxon>
        <taxon>Betaproteobacteria</taxon>
        <taxon>Burkholderiales</taxon>
        <taxon>Burkholderiaceae</taxon>
        <taxon>Burkholderia</taxon>
        <taxon>pseudomallei group</taxon>
    </lineage>
</organism>
<protein>
    <submittedName>
        <fullName evidence="1">Uncharacterized protein</fullName>
    </submittedName>
</protein>
<evidence type="ECO:0000313" key="1">
    <source>
        <dbReference type="EMBL" id="KVE23455.1"/>
    </source>
</evidence>
<comment type="caution">
    <text evidence="1">The sequence shown here is derived from an EMBL/GenBank/DDBJ whole genome shotgun (WGS) entry which is preliminary data.</text>
</comment>
<reference evidence="1 2" key="1">
    <citation type="submission" date="2015-11" db="EMBL/GenBank/DDBJ databases">
        <title>Expanding the genomic diversity of Burkholderia species for the development of highly accurate diagnostics.</title>
        <authorList>
            <person name="Sahl J."/>
            <person name="Keim P."/>
            <person name="Wagner D."/>
        </authorList>
    </citation>
    <scope>NUCLEOTIDE SEQUENCE [LARGE SCALE GENOMIC DNA]</scope>
    <source>
        <strain evidence="1 2">TSV85</strain>
    </source>
</reference>
<keyword evidence="2" id="KW-1185">Reference proteome</keyword>
<proteinExistence type="predicted"/>
<dbReference type="Proteomes" id="UP000062788">
    <property type="component" value="Unassembled WGS sequence"/>
</dbReference>
<evidence type="ECO:0000313" key="2">
    <source>
        <dbReference type="Proteomes" id="UP000062788"/>
    </source>
</evidence>
<accession>A0A103DVR8</accession>
<dbReference type="EMBL" id="LOWA01000057">
    <property type="protein sequence ID" value="KVE23455.1"/>
    <property type="molecule type" value="Genomic_DNA"/>
</dbReference>
<dbReference type="RefSeq" id="WP_059520347.1">
    <property type="nucleotide sequence ID" value="NZ_LOWA01000057.1"/>
</dbReference>
<dbReference type="AlphaFoldDB" id="A0A103DVR8"/>
<gene>
    <name evidence="1" type="ORF">WS67_22450</name>
</gene>
<sequence length="97" mass="10831">MSEGRWRDEQVRGRRAAEIFEDDVLIGAFNEVEREAISEWRSGDDTPSPVALNAWHRLQALEALKGKLQSILDTGLLAAQSLEIAKHGTGRTPPQEH</sequence>